<dbReference type="Pfam" id="PF02466">
    <property type="entry name" value="Tim17"/>
    <property type="match status" value="1"/>
</dbReference>
<dbReference type="InterPro" id="IPR039175">
    <property type="entry name" value="TIM22"/>
</dbReference>
<comment type="subcellular location">
    <subcellularLocation>
        <location evidence="1 9">Mitochondrion inner membrane</location>
        <topology evidence="1 9">Multi-pass membrane protein</topology>
    </subcellularLocation>
</comment>
<evidence type="ECO:0000256" key="5">
    <source>
        <dbReference type="ARBA" id="ARBA00022792"/>
    </source>
</evidence>
<evidence type="ECO:0000313" key="11">
    <source>
        <dbReference type="Proteomes" id="UP000473826"/>
    </source>
</evidence>
<dbReference type="OrthoDB" id="75343at2759"/>
<proteinExistence type="inferred from homology"/>
<keyword evidence="7 9" id="KW-0496">Mitochondrion</keyword>
<gene>
    <name evidence="10" type="ORF">VHUM_02006</name>
</gene>
<dbReference type="Proteomes" id="UP000473826">
    <property type="component" value="Unassembled WGS sequence"/>
</dbReference>
<reference evidence="10 11" key="1">
    <citation type="journal article" date="2019" name="PLoS Genet.">
        <title>Convergent evolution of linked mating-type loci in basidiomycete fungi.</title>
        <authorList>
            <person name="Sun S."/>
            <person name="Coelho M.A."/>
            <person name="Heitman J."/>
            <person name="Nowrousian M."/>
        </authorList>
    </citation>
    <scope>NUCLEOTIDE SEQUENCE [LARGE SCALE GENOMIC DNA]</scope>
    <source>
        <strain evidence="10 11">CBS 4282</strain>
    </source>
</reference>
<keyword evidence="8 9" id="KW-0472">Membrane</keyword>
<sequence length="182" mass="19609">MQGHPLMAPVYLPGTEPYPPGTTEEEKQNFRDQIKWGKWMNQFMESCPLKVVMAGGAGFAFGGFVSLMSATFAYEDPLSRAAEKHATTRAQAAYMFKEMGRNMYTQGRGFAKVGALYSGIECCIEGYRAKNDIYNGLSAGFVSGAILARNAGPMAMLGGGAAFAAFSGAIDLYLRKAPSEEP</sequence>
<name>A0A7D8Z0J3_VANHU</name>
<comment type="function">
    <text evidence="9">Essential core component of the TIM22 complex, a complex that mediates the import and insertion of multi-pass transmembrane proteins into the mitochondrial inner membrane. In the TIM22 complex, it constitutes the voltage-activated and signal-gated channel. Forms a twin-pore translocase that uses the membrane potential as external driving force in 2 voltage-dependent steps.</text>
</comment>
<organism evidence="10 11">
    <name type="scientific">Vanrija humicola</name>
    <name type="common">Yeast</name>
    <name type="synonym">Cryptococcus humicola</name>
    <dbReference type="NCBI Taxonomy" id="5417"/>
    <lineage>
        <taxon>Eukaryota</taxon>
        <taxon>Fungi</taxon>
        <taxon>Dikarya</taxon>
        <taxon>Basidiomycota</taxon>
        <taxon>Agaricomycotina</taxon>
        <taxon>Tremellomycetes</taxon>
        <taxon>Trichosporonales</taxon>
        <taxon>Trichosporonaceae</taxon>
        <taxon>Vanrija</taxon>
    </lineage>
</organism>
<keyword evidence="9" id="KW-0811">Translocation</keyword>
<keyword evidence="9" id="KW-0653">Protein transport</keyword>
<dbReference type="PANTHER" id="PTHR14110">
    <property type="entry name" value="MITOCHONDRIAL IMPORT INNER MEMBRANE TRANSLOCASE SUBUNIT TIM22"/>
    <property type="match status" value="1"/>
</dbReference>
<evidence type="ECO:0000256" key="3">
    <source>
        <dbReference type="ARBA" id="ARBA00020722"/>
    </source>
</evidence>
<evidence type="ECO:0000256" key="4">
    <source>
        <dbReference type="ARBA" id="ARBA00022692"/>
    </source>
</evidence>
<dbReference type="GO" id="GO:0042721">
    <property type="term" value="C:TIM22 mitochondrial import inner membrane insertion complex"/>
    <property type="evidence" value="ECO:0007669"/>
    <property type="project" value="UniProtKB-UniRule"/>
</dbReference>
<keyword evidence="6 9" id="KW-1133">Transmembrane helix</keyword>
<evidence type="ECO:0000256" key="2">
    <source>
        <dbReference type="ARBA" id="ARBA00008444"/>
    </source>
</evidence>
<dbReference type="GO" id="GO:0045039">
    <property type="term" value="P:protein insertion into mitochondrial inner membrane"/>
    <property type="evidence" value="ECO:0007669"/>
    <property type="project" value="UniProtKB-UniRule"/>
</dbReference>
<protein>
    <recommendedName>
        <fullName evidence="3 9">Mitochondrial import inner membrane translocase subunit TIM22</fullName>
    </recommendedName>
</protein>
<evidence type="ECO:0000256" key="8">
    <source>
        <dbReference type="ARBA" id="ARBA00023136"/>
    </source>
</evidence>
<comment type="subunit">
    <text evidence="9">Component of the TIM22 complex.</text>
</comment>
<keyword evidence="11" id="KW-1185">Reference proteome</keyword>
<feature type="transmembrane region" description="Helical" evidence="9">
    <location>
        <begin position="51"/>
        <end position="74"/>
    </location>
</feature>
<evidence type="ECO:0000256" key="7">
    <source>
        <dbReference type="ARBA" id="ARBA00023128"/>
    </source>
</evidence>
<keyword evidence="9" id="KW-0813">Transport</keyword>
<dbReference type="AlphaFoldDB" id="A0A7D8Z0J3"/>
<evidence type="ECO:0000256" key="9">
    <source>
        <dbReference type="RuleBase" id="RU367038"/>
    </source>
</evidence>
<accession>A0A7D8Z0J3</accession>
<comment type="caution">
    <text evidence="10">The sequence shown here is derived from an EMBL/GenBank/DDBJ whole genome shotgun (WGS) entry which is preliminary data.</text>
</comment>
<comment type="caution">
    <text evidence="9">Lacks conserved residue(s) required for the propagation of feature annotation.</text>
</comment>
<evidence type="ECO:0000256" key="6">
    <source>
        <dbReference type="ARBA" id="ARBA00022989"/>
    </source>
</evidence>
<keyword evidence="4 9" id="KW-0812">Transmembrane</keyword>
<keyword evidence="5 9" id="KW-0999">Mitochondrion inner membrane</keyword>
<evidence type="ECO:0000256" key="1">
    <source>
        <dbReference type="ARBA" id="ARBA00004448"/>
    </source>
</evidence>
<comment type="similarity">
    <text evidence="2 9">Belongs to the Tim17/Tim22/Tim23 family.</text>
</comment>
<dbReference type="GO" id="GO:0008320">
    <property type="term" value="F:protein transmembrane transporter activity"/>
    <property type="evidence" value="ECO:0007669"/>
    <property type="project" value="UniProtKB-UniRule"/>
</dbReference>
<evidence type="ECO:0000313" key="10">
    <source>
        <dbReference type="EMBL" id="TXT11255.1"/>
    </source>
</evidence>
<dbReference type="PANTHER" id="PTHR14110:SF0">
    <property type="entry name" value="MITOCHONDRIAL IMPORT INNER MEMBRANE TRANSLOCASE SUBUNIT TIM22"/>
    <property type="match status" value="1"/>
</dbReference>
<dbReference type="EMBL" id="QKWK01000004">
    <property type="protein sequence ID" value="TXT11255.1"/>
    <property type="molecule type" value="Genomic_DNA"/>
</dbReference>
<dbReference type="GO" id="GO:0030943">
    <property type="term" value="F:mitochondrion targeting sequence binding"/>
    <property type="evidence" value="ECO:0007669"/>
    <property type="project" value="TreeGrafter"/>
</dbReference>